<dbReference type="EnsemblMetazoa" id="G2424.1">
    <property type="protein sequence ID" value="G2424.1:cds"/>
    <property type="gene ID" value="G2424"/>
</dbReference>
<feature type="domain" description="Kringle" evidence="13">
    <location>
        <begin position="281"/>
        <end position="355"/>
    </location>
</feature>
<feature type="transmembrane region" description="Helical" evidence="10">
    <location>
        <begin position="1013"/>
        <end position="1035"/>
    </location>
</feature>
<name>A0A8W8KR54_MAGGI</name>
<dbReference type="Pfam" id="PF00051">
    <property type="entry name" value="Kringle"/>
    <property type="match status" value="5"/>
</dbReference>
<dbReference type="PROSITE" id="PS50070">
    <property type="entry name" value="KRINGLE_2"/>
    <property type="match status" value="5"/>
</dbReference>
<organism evidence="15 16">
    <name type="scientific">Magallana gigas</name>
    <name type="common">Pacific oyster</name>
    <name type="synonym">Crassostrea gigas</name>
    <dbReference type="NCBI Taxonomy" id="29159"/>
    <lineage>
        <taxon>Eukaryota</taxon>
        <taxon>Metazoa</taxon>
        <taxon>Spiralia</taxon>
        <taxon>Lophotrochozoa</taxon>
        <taxon>Mollusca</taxon>
        <taxon>Bivalvia</taxon>
        <taxon>Autobranchia</taxon>
        <taxon>Pteriomorphia</taxon>
        <taxon>Ostreida</taxon>
        <taxon>Ostreoidea</taxon>
        <taxon>Ostreidae</taxon>
        <taxon>Magallana</taxon>
    </lineage>
</organism>
<feature type="domain" description="Kringle" evidence="13">
    <location>
        <begin position="365"/>
        <end position="439"/>
    </location>
</feature>
<evidence type="ECO:0000259" key="14">
    <source>
        <dbReference type="PROSITE" id="PS50262"/>
    </source>
</evidence>
<dbReference type="InterPro" id="IPR013806">
    <property type="entry name" value="Kringle-like"/>
</dbReference>
<dbReference type="PRINTS" id="PR00018">
    <property type="entry name" value="KRINGLE"/>
</dbReference>
<feature type="disulfide bond" evidence="7">
    <location>
        <begin position="411"/>
        <end position="434"/>
    </location>
</feature>
<evidence type="ECO:0000256" key="11">
    <source>
        <dbReference type="SAM" id="SignalP"/>
    </source>
</evidence>
<dbReference type="PROSITE" id="PS00021">
    <property type="entry name" value="KRINGLE_1"/>
    <property type="match status" value="3"/>
</dbReference>
<evidence type="ECO:0000256" key="10">
    <source>
        <dbReference type="SAM" id="Phobius"/>
    </source>
</evidence>
<dbReference type="InterPro" id="IPR036055">
    <property type="entry name" value="LDL_receptor-like_sf"/>
</dbReference>
<dbReference type="AlphaFoldDB" id="A0A8W8KR54"/>
<dbReference type="PROSITE" id="PS50060">
    <property type="entry name" value="MAM_2"/>
    <property type="match status" value="1"/>
</dbReference>
<dbReference type="SMART" id="SM00192">
    <property type="entry name" value="LDLa"/>
    <property type="match status" value="2"/>
</dbReference>
<dbReference type="InterPro" id="IPR023415">
    <property type="entry name" value="LDLR_class-A_CS"/>
</dbReference>
<feature type="disulfide bond" evidence="8">
    <location>
        <begin position="842"/>
        <end position="857"/>
    </location>
</feature>
<feature type="disulfide bond" evidence="8">
    <location>
        <begin position="597"/>
        <end position="612"/>
    </location>
</feature>
<dbReference type="InterPro" id="IPR038178">
    <property type="entry name" value="Kringle_sf"/>
</dbReference>
<accession>A0A8W8KR54</accession>
<protein>
    <recommendedName>
        <fullName evidence="17">Plasminogen</fullName>
    </recommendedName>
</protein>
<evidence type="ECO:0008006" key="17">
    <source>
        <dbReference type="Google" id="ProtNLM"/>
    </source>
</evidence>
<evidence type="ECO:0000256" key="3">
    <source>
        <dbReference type="ARBA" id="ARBA00022692"/>
    </source>
</evidence>
<dbReference type="Proteomes" id="UP000005408">
    <property type="component" value="Unassembled WGS sequence"/>
</dbReference>
<dbReference type="InterPro" id="IPR050759">
    <property type="entry name" value="Serine_protease_kringle"/>
</dbReference>
<keyword evidence="2 7" id="KW-0420">Kringle</keyword>
<reference evidence="15" key="1">
    <citation type="submission" date="2022-08" db="UniProtKB">
        <authorList>
            <consortium name="EnsemblMetazoa"/>
        </authorList>
    </citation>
    <scope>IDENTIFICATION</scope>
    <source>
        <strain evidence="15">05x7-T-G4-1.051#20</strain>
    </source>
</reference>
<dbReference type="SUPFAM" id="SSF49899">
    <property type="entry name" value="Concanavalin A-like lectins/glucanases"/>
    <property type="match status" value="2"/>
</dbReference>
<feature type="domain" description="G-protein coupled receptors family 1 profile" evidence="14">
    <location>
        <begin position="906"/>
        <end position="1161"/>
    </location>
</feature>
<feature type="domain" description="Kringle" evidence="13">
    <location>
        <begin position="195"/>
        <end position="269"/>
    </location>
</feature>
<dbReference type="CDD" id="cd00108">
    <property type="entry name" value="KR"/>
    <property type="match status" value="4"/>
</dbReference>
<feature type="domain" description="MAM" evidence="12">
    <location>
        <begin position="673"/>
        <end position="819"/>
    </location>
</feature>
<evidence type="ECO:0000256" key="9">
    <source>
        <dbReference type="RuleBase" id="RU000688"/>
    </source>
</evidence>
<dbReference type="PANTHER" id="PTHR24261">
    <property type="entry name" value="PLASMINOGEN-RELATED"/>
    <property type="match status" value="1"/>
</dbReference>
<dbReference type="InterPro" id="IPR013320">
    <property type="entry name" value="ConA-like_dom_sf"/>
</dbReference>
<dbReference type="SMART" id="SM00130">
    <property type="entry name" value="KR"/>
    <property type="match status" value="5"/>
</dbReference>
<comment type="caution">
    <text evidence="7">Lacks conserved residue(s) required for the propagation of feature annotation.</text>
</comment>
<evidence type="ECO:0000313" key="16">
    <source>
        <dbReference type="Proteomes" id="UP000005408"/>
    </source>
</evidence>
<feature type="domain" description="Kringle" evidence="13">
    <location>
        <begin position="26"/>
        <end position="101"/>
    </location>
</feature>
<keyword evidence="3 9" id="KW-0812">Transmembrane</keyword>
<dbReference type="PRINTS" id="PR00237">
    <property type="entry name" value="GPCRRHODOPSN"/>
</dbReference>
<feature type="transmembrane region" description="Helical" evidence="10">
    <location>
        <begin position="927"/>
        <end position="951"/>
    </location>
</feature>
<feature type="disulfide bond" evidence="7">
    <location>
        <begin position="241"/>
        <end position="264"/>
    </location>
</feature>
<dbReference type="SMART" id="SM00137">
    <property type="entry name" value="MAM"/>
    <property type="match status" value="1"/>
</dbReference>
<dbReference type="CDD" id="cd15137">
    <property type="entry name" value="7tmA_Relaxin_R"/>
    <property type="match status" value="1"/>
</dbReference>
<evidence type="ECO:0000256" key="7">
    <source>
        <dbReference type="PROSITE-ProRule" id="PRU00121"/>
    </source>
</evidence>
<dbReference type="SUPFAM" id="SSF81321">
    <property type="entry name" value="Family A G protein-coupled receptor-like"/>
    <property type="match status" value="1"/>
</dbReference>
<proteinExistence type="inferred from homology"/>
<dbReference type="GO" id="GO:0004930">
    <property type="term" value="F:G protein-coupled receptor activity"/>
    <property type="evidence" value="ECO:0007669"/>
    <property type="project" value="UniProtKB-KW"/>
</dbReference>
<feature type="transmembrane region" description="Helical" evidence="10">
    <location>
        <begin position="1141"/>
        <end position="1167"/>
    </location>
</feature>
<dbReference type="Pfam" id="PF00001">
    <property type="entry name" value="7tm_1"/>
    <property type="match status" value="1"/>
</dbReference>
<feature type="disulfide bond" evidence="8">
    <location>
        <begin position="823"/>
        <end position="835"/>
    </location>
</feature>
<evidence type="ECO:0000256" key="4">
    <source>
        <dbReference type="ARBA" id="ARBA00022989"/>
    </source>
</evidence>
<evidence type="ECO:0000256" key="1">
    <source>
        <dbReference type="ARBA" id="ARBA00004370"/>
    </source>
</evidence>
<dbReference type="InterPro" id="IPR018056">
    <property type="entry name" value="Kringle_CS"/>
</dbReference>
<dbReference type="InterPro" id="IPR017452">
    <property type="entry name" value="GPCR_Rhodpsn_7TM"/>
</dbReference>
<evidence type="ECO:0000256" key="5">
    <source>
        <dbReference type="ARBA" id="ARBA00023136"/>
    </source>
</evidence>
<dbReference type="InterPro" id="IPR000276">
    <property type="entry name" value="GPCR_Rhodpsn"/>
</dbReference>
<feature type="disulfide bond" evidence="8">
    <location>
        <begin position="578"/>
        <end position="590"/>
    </location>
</feature>
<keyword evidence="16" id="KW-1185">Reference proteome</keyword>
<feature type="disulfide bond" evidence="8">
    <location>
        <begin position="830"/>
        <end position="848"/>
    </location>
</feature>
<evidence type="ECO:0000256" key="8">
    <source>
        <dbReference type="PROSITE-ProRule" id="PRU00124"/>
    </source>
</evidence>
<dbReference type="InterPro" id="IPR000001">
    <property type="entry name" value="Kringle"/>
</dbReference>
<dbReference type="Gene3D" id="4.10.400.10">
    <property type="entry name" value="Low-density Lipoprotein Receptor"/>
    <property type="match status" value="2"/>
</dbReference>
<evidence type="ECO:0000313" key="15">
    <source>
        <dbReference type="EnsemblMetazoa" id="G2424.1:cds"/>
    </source>
</evidence>
<dbReference type="PROSITE" id="PS50262">
    <property type="entry name" value="G_PROTEIN_RECEP_F1_2"/>
    <property type="match status" value="1"/>
</dbReference>
<dbReference type="PROSITE" id="PS50068">
    <property type="entry name" value="LDLRA_2"/>
    <property type="match status" value="2"/>
</dbReference>
<feature type="disulfide bond" evidence="7">
    <location>
        <begin position="327"/>
        <end position="350"/>
    </location>
</feature>
<dbReference type="InterPro" id="IPR000998">
    <property type="entry name" value="MAM_dom"/>
</dbReference>
<dbReference type="PANTHER" id="PTHR24261:SF7">
    <property type="entry name" value="KRINGLE DOMAIN-CONTAINING PROTEIN"/>
    <property type="match status" value="1"/>
</dbReference>
<keyword evidence="5 10" id="KW-0472">Membrane</keyword>
<sequence>MLRFILLMYLVYETGSTVINCKQTEKGLEYRGTISVTISGKTCQRWDSQTPHAHNYDKDLPGNASVHENYCRNPRASEDTVPWCYTTDENIRWDFCAIPFCEVDFSKCKLTREGLDYRGNVSRTASGRTCQRWDRQYPWTHRYTDLIGGNSVHENYCRNPMAGEEPTPWCYTTDENVRWEHCDIPICECRDTPMGEAYIGKTSYTVDGRQCVRWDRVNESDPDYFNVQFLTGSKRAHENYCRNPDNNIAPWCFTELVGGSWDYCNIPFCKKSSAECLNSPKGLDYFGTKHRTVDNIECQRWDSMEPHRHGFSIGFMGLSASEHENYCRNPDGENMPWCYTIDSYVRFQFCSIPNCHEYDCKISEKGLEYRGKRQTTRDGIQCQRWDSVYPHYPSPSISFPSSSLSAQENFCRNPDGEPAPWCYTMDPDVRWQACDVPFCFEDSYSCEFRKDVCTLEQLSNKTIKWVLSKGDDNITQALTLAENLPSLQSVLPSLRLPKMRFTETGSCLQMNYRSRGIRLNISTDKQNLTSLSSSDEWKFIKVNIDYSTESYQITMTPISTTSSVEISIKDIHILNTPCEDCFACFDDGSCIESGKLCDMSIDCPDKSDELNCALECYNEKYYRGFRAKTKFLHQCIDGTCKLDSQSKGKPGCSIFSGQKWEECSVPQCKIESLECDFERNMCNWKFSKQGVKWNRHKSEDVDDIVVTAKLDKTLTSNEEDMAILYSTPQPVSSDFGCLTLSYKGKGVHLQLFITQGTIYTRNKMVFERRDVDSKLFASTSIQTPTNIPYMVILVGTFKANRSGIIQIGKISYENGICADKEPCSFTQFQCEDGSCIPVGEFCNGLTNCPNQEDESPCKHNNNTSCLEYNSGCSKRCPAHCQCNGFIFKCSSPENMIWYMALFSVIGNAYVIYYRIQGGIKGNASQGVFVLHLSVSDFLMGMYLFIIAIADLEYRNIYGFNDGEWRYSTTCTIAGLLATTSSEASVIFIFLITIERYIVLKHPFSAGLVKKRRLILFVTLVAWLIAILFSVVPYLVYSDFYSRSTVCISLPLTPGKVSGWEYSTFLFIGFNMFIFMAIVIGQLLIYIQVKRMGKKIENDNSKREMAVFKSLSYVVLSDTFCWIPIIVIGLLASGGVNISSDVYAWVIVLILPINSALNPFIYTFSMIYRKRMRSLKSPSITLTGKINGHNQSSK</sequence>
<feature type="transmembrane region" description="Helical" evidence="10">
    <location>
        <begin position="895"/>
        <end position="915"/>
    </location>
</feature>
<keyword evidence="9" id="KW-0807">Transducer</keyword>
<dbReference type="SUPFAM" id="SSF57424">
    <property type="entry name" value="LDL receptor-like module"/>
    <property type="match status" value="2"/>
</dbReference>
<evidence type="ECO:0000259" key="13">
    <source>
        <dbReference type="PROSITE" id="PS50070"/>
    </source>
</evidence>
<evidence type="ECO:0000259" key="12">
    <source>
        <dbReference type="PROSITE" id="PS50060"/>
    </source>
</evidence>
<dbReference type="PROSITE" id="PS00237">
    <property type="entry name" value="G_PROTEIN_RECEP_F1_1"/>
    <property type="match status" value="1"/>
</dbReference>
<keyword evidence="9" id="KW-0675">Receptor</keyword>
<keyword evidence="6 7" id="KW-1015">Disulfide bond</keyword>
<dbReference type="GO" id="GO:0016020">
    <property type="term" value="C:membrane"/>
    <property type="evidence" value="ECO:0007669"/>
    <property type="project" value="UniProtKB-SubCell"/>
</dbReference>
<evidence type="ECO:0000256" key="6">
    <source>
        <dbReference type="ARBA" id="ARBA00023157"/>
    </source>
</evidence>
<dbReference type="Gene3D" id="2.40.20.10">
    <property type="entry name" value="Plasminogen Kringle 4"/>
    <property type="match status" value="5"/>
</dbReference>
<feature type="transmembrane region" description="Helical" evidence="10">
    <location>
        <begin position="1109"/>
        <end position="1135"/>
    </location>
</feature>
<dbReference type="PROSITE" id="PS01209">
    <property type="entry name" value="LDLRA_1"/>
    <property type="match status" value="2"/>
</dbReference>
<dbReference type="InterPro" id="IPR002172">
    <property type="entry name" value="LDrepeatLR_classA_rpt"/>
</dbReference>
<dbReference type="Gene3D" id="1.20.1070.10">
    <property type="entry name" value="Rhodopsin 7-helix transmembrane proteins"/>
    <property type="match status" value="1"/>
</dbReference>
<evidence type="ECO:0000256" key="2">
    <source>
        <dbReference type="ARBA" id="ARBA00022572"/>
    </source>
</evidence>
<comment type="subcellular location">
    <subcellularLocation>
        <location evidence="1">Membrane</location>
    </subcellularLocation>
</comment>
<comment type="similarity">
    <text evidence="9">Belongs to the G-protein coupled receptor 1 family.</text>
</comment>
<feature type="chain" id="PRO_5036446785" description="Plasminogen" evidence="11">
    <location>
        <begin position="17"/>
        <end position="1193"/>
    </location>
</feature>
<dbReference type="SUPFAM" id="SSF57440">
    <property type="entry name" value="Kringle-like"/>
    <property type="match status" value="5"/>
</dbReference>
<dbReference type="Gene3D" id="2.60.120.200">
    <property type="match status" value="2"/>
</dbReference>
<keyword evidence="11" id="KW-0732">Signal</keyword>
<feature type="signal peptide" evidence="11">
    <location>
        <begin position="1"/>
        <end position="16"/>
    </location>
</feature>
<keyword evidence="9" id="KW-0297">G-protein coupled receptor</keyword>
<dbReference type="CDD" id="cd00112">
    <property type="entry name" value="LDLa"/>
    <property type="match status" value="2"/>
</dbReference>
<feature type="transmembrane region" description="Helical" evidence="10">
    <location>
        <begin position="971"/>
        <end position="993"/>
    </location>
</feature>
<keyword evidence="4 10" id="KW-1133">Transmembrane helix</keyword>
<feature type="transmembrane region" description="Helical" evidence="10">
    <location>
        <begin position="1064"/>
        <end position="1088"/>
    </location>
</feature>
<feature type="domain" description="Kringle" evidence="13">
    <location>
        <begin position="113"/>
        <end position="187"/>
    </location>
</feature>
<dbReference type="Pfam" id="PF00057">
    <property type="entry name" value="Ldl_recept_a"/>
    <property type="match status" value="1"/>
</dbReference>